<dbReference type="InterPro" id="IPR027417">
    <property type="entry name" value="P-loop_NTPase"/>
</dbReference>
<dbReference type="PANTHER" id="PTHR42711:SF19">
    <property type="entry name" value="DOXORUBICIN RESISTANCE ATP-BINDING PROTEIN DRRA"/>
    <property type="match status" value="1"/>
</dbReference>
<evidence type="ECO:0000256" key="10">
    <source>
        <dbReference type="SAM" id="MobiDB-lite"/>
    </source>
</evidence>
<keyword evidence="3" id="KW-1003">Cell membrane</keyword>
<dbReference type="InterPro" id="IPR003593">
    <property type="entry name" value="AAA+_ATPase"/>
</dbReference>
<comment type="caution">
    <text evidence="12">The sequence shown here is derived from an EMBL/GenBank/DDBJ whole genome shotgun (WGS) entry which is preliminary data.</text>
</comment>
<evidence type="ECO:0000256" key="5">
    <source>
        <dbReference type="ARBA" id="ARBA00022840"/>
    </source>
</evidence>
<dbReference type="InterPro" id="IPR050763">
    <property type="entry name" value="ABC_transporter_ATP-binding"/>
</dbReference>
<dbReference type="RefSeq" id="WP_317711973.1">
    <property type="nucleotide sequence ID" value="NZ_JAWLUM010000001.1"/>
</dbReference>
<dbReference type="PANTHER" id="PTHR42711">
    <property type="entry name" value="ABC TRANSPORTER ATP-BINDING PROTEIN"/>
    <property type="match status" value="1"/>
</dbReference>
<reference evidence="12 13" key="1">
    <citation type="submission" date="2023-10" db="EMBL/GenBank/DDBJ databases">
        <title>Development of a sustainable strategy for remediation of hydrocarbon-contaminated territories based on the waste exchange concept.</title>
        <authorList>
            <person name="Krivoruchko A."/>
        </authorList>
    </citation>
    <scope>NUCLEOTIDE SEQUENCE [LARGE SCALE GENOMIC DNA]</scope>
    <source>
        <strain evidence="12 13">IEGM 1236</strain>
    </source>
</reference>
<sequence>MQGVKDNNIAASPDRSGAHGDNAIEIRDLQMRYRGVHALKSIDLDVPAGTVMGVLGPNGAGKTTTVRIIGTLLRPTAGSVRINGIDALANPHEVRSLIGLSGQFAAVDDNLTGIENLTMVARLSGLGRRASKARTHELLEQFGIAEAGKRRVGTYSGGMRRRIDLAGAIIIRPPVLLLDEPTASLDPISRAELWSEVRTLVSEGTTVLLTTQYLEEADQLADAVTVIVGGEVVARGTPGELKATVGTAQVRLQLADSADAVRAVGIVAQIPGMSEVGADGPAVTFSTVEPSRHLARAVADLAQAGVEIVDATTSAPTLDDVFLALARSSK</sequence>
<gene>
    <name evidence="12" type="ORF">R4198_02390</name>
</gene>
<evidence type="ECO:0000256" key="1">
    <source>
        <dbReference type="ARBA" id="ARBA00004413"/>
    </source>
</evidence>
<proteinExistence type="inferred from homology"/>
<evidence type="ECO:0000256" key="7">
    <source>
        <dbReference type="ARBA" id="ARBA00023136"/>
    </source>
</evidence>
<feature type="region of interest" description="Disordered" evidence="10">
    <location>
        <begin position="1"/>
        <end position="21"/>
    </location>
</feature>
<accession>A0ABU4EMS1</accession>
<comment type="subcellular location">
    <subcellularLocation>
        <location evidence="1">Cell membrane</location>
        <topology evidence="1">Peripheral membrane protein</topology>
        <orientation evidence="1">Cytoplasmic side</orientation>
    </subcellularLocation>
</comment>
<dbReference type="NCBIfam" id="TIGR01188">
    <property type="entry name" value="drrA"/>
    <property type="match status" value="1"/>
</dbReference>
<dbReference type="InterPro" id="IPR005894">
    <property type="entry name" value="DrrA"/>
</dbReference>
<evidence type="ECO:0000313" key="13">
    <source>
        <dbReference type="Proteomes" id="UP001185792"/>
    </source>
</evidence>
<dbReference type="SMART" id="SM00382">
    <property type="entry name" value="AAA"/>
    <property type="match status" value="1"/>
</dbReference>
<name>A0ABU4EMS1_WILMA</name>
<evidence type="ECO:0000256" key="6">
    <source>
        <dbReference type="ARBA" id="ARBA00022967"/>
    </source>
</evidence>
<dbReference type="SUPFAM" id="SSF52540">
    <property type="entry name" value="P-loop containing nucleoside triphosphate hydrolases"/>
    <property type="match status" value="1"/>
</dbReference>
<dbReference type="Pfam" id="PF00005">
    <property type="entry name" value="ABC_tran"/>
    <property type="match status" value="1"/>
</dbReference>
<evidence type="ECO:0000256" key="2">
    <source>
        <dbReference type="ARBA" id="ARBA00022448"/>
    </source>
</evidence>
<evidence type="ECO:0000259" key="11">
    <source>
        <dbReference type="PROSITE" id="PS50893"/>
    </source>
</evidence>
<dbReference type="Proteomes" id="UP001185792">
    <property type="component" value="Unassembled WGS sequence"/>
</dbReference>
<dbReference type="GO" id="GO:0005524">
    <property type="term" value="F:ATP binding"/>
    <property type="evidence" value="ECO:0007669"/>
    <property type="project" value="UniProtKB-KW"/>
</dbReference>
<keyword evidence="2" id="KW-0813">Transport</keyword>
<dbReference type="InterPro" id="IPR003439">
    <property type="entry name" value="ABC_transporter-like_ATP-bd"/>
</dbReference>
<protein>
    <submittedName>
        <fullName evidence="12">ATP-binding cassette domain-containing protein</fullName>
    </submittedName>
</protein>
<dbReference type="InterPro" id="IPR017871">
    <property type="entry name" value="ABC_transporter-like_CS"/>
</dbReference>
<keyword evidence="13" id="KW-1185">Reference proteome</keyword>
<keyword evidence="6" id="KW-1278">Translocase</keyword>
<dbReference type="PROSITE" id="PS00211">
    <property type="entry name" value="ABC_TRANSPORTER_1"/>
    <property type="match status" value="1"/>
</dbReference>
<evidence type="ECO:0000256" key="4">
    <source>
        <dbReference type="ARBA" id="ARBA00022741"/>
    </source>
</evidence>
<evidence type="ECO:0000256" key="9">
    <source>
        <dbReference type="ARBA" id="ARBA00049985"/>
    </source>
</evidence>
<keyword evidence="8" id="KW-0046">Antibiotic resistance</keyword>
<evidence type="ECO:0000256" key="3">
    <source>
        <dbReference type="ARBA" id="ARBA00022475"/>
    </source>
</evidence>
<organism evidence="12 13">
    <name type="scientific">Williamsia marianensis</name>
    <dbReference type="NCBI Taxonomy" id="85044"/>
    <lineage>
        <taxon>Bacteria</taxon>
        <taxon>Bacillati</taxon>
        <taxon>Actinomycetota</taxon>
        <taxon>Actinomycetes</taxon>
        <taxon>Mycobacteriales</taxon>
        <taxon>Nocardiaceae</taxon>
        <taxon>Williamsia</taxon>
    </lineage>
</organism>
<dbReference type="PROSITE" id="PS50893">
    <property type="entry name" value="ABC_TRANSPORTER_2"/>
    <property type="match status" value="1"/>
</dbReference>
<dbReference type="EMBL" id="JAWLUM010000001">
    <property type="protein sequence ID" value="MDV7132526.1"/>
    <property type="molecule type" value="Genomic_DNA"/>
</dbReference>
<evidence type="ECO:0000313" key="12">
    <source>
        <dbReference type="EMBL" id="MDV7132526.1"/>
    </source>
</evidence>
<keyword evidence="5 12" id="KW-0067">ATP-binding</keyword>
<feature type="domain" description="ABC transporter" evidence="11">
    <location>
        <begin position="24"/>
        <end position="254"/>
    </location>
</feature>
<dbReference type="Gene3D" id="3.40.50.300">
    <property type="entry name" value="P-loop containing nucleotide triphosphate hydrolases"/>
    <property type="match status" value="1"/>
</dbReference>
<keyword evidence="7" id="KW-0472">Membrane</keyword>
<keyword evidence="4" id="KW-0547">Nucleotide-binding</keyword>
<evidence type="ECO:0000256" key="8">
    <source>
        <dbReference type="ARBA" id="ARBA00023251"/>
    </source>
</evidence>
<comment type="similarity">
    <text evidence="9">Belongs to the ABC transporter superfamily. Drug exporter-1 (DrugE1) (TC 3.A.1.105) family.</text>
</comment>